<dbReference type="KEGG" id="bpf:BpOF4_01265"/>
<evidence type="ECO:0000313" key="3">
    <source>
        <dbReference type="Proteomes" id="UP000001544"/>
    </source>
</evidence>
<evidence type="ECO:0000256" key="1">
    <source>
        <dbReference type="SAM" id="Phobius"/>
    </source>
</evidence>
<proteinExistence type="predicted"/>
<keyword evidence="3" id="KW-1185">Reference proteome</keyword>
<gene>
    <name evidence="2" type="ordered locus">BpOF4_01265</name>
</gene>
<dbReference type="EMBL" id="CP001878">
    <property type="protein sequence ID" value="ADC48321.1"/>
    <property type="molecule type" value="Genomic_DNA"/>
</dbReference>
<evidence type="ECO:0000313" key="2">
    <source>
        <dbReference type="EMBL" id="ADC48321.1"/>
    </source>
</evidence>
<sequence length="62" mass="7180">MFRNVNKHLFYCIIYLIAALISGIGLLFNHNISILFVVLTGVFFILSILSFSRYLMNKPKKL</sequence>
<dbReference type="Proteomes" id="UP000001544">
    <property type="component" value="Chromosome"/>
</dbReference>
<dbReference type="HOGENOM" id="CLU_2894689_0_0_9"/>
<keyword evidence="1" id="KW-0472">Membrane</keyword>
<feature type="transmembrane region" description="Helical" evidence="1">
    <location>
        <begin position="34"/>
        <end position="56"/>
    </location>
</feature>
<protein>
    <submittedName>
        <fullName evidence="2">Uncharacterized protein</fullName>
    </submittedName>
</protein>
<keyword evidence="1" id="KW-0812">Transmembrane</keyword>
<accession>D3FUB9</accession>
<organism evidence="2 3">
    <name type="scientific">Alkalihalophilus pseudofirmus (strain ATCC BAA-2126 / JCM 17055 / OF4)</name>
    <name type="common">Bacillus pseudofirmus</name>
    <dbReference type="NCBI Taxonomy" id="398511"/>
    <lineage>
        <taxon>Bacteria</taxon>
        <taxon>Bacillati</taxon>
        <taxon>Bacillota</taxon>
        <taxon>Bacilli</taxon>
        <taxon>Bacillales</taxon>
        <taxon>Bacillaceae</taxon>
        <taxon>Alkalihalophilus</taxon>
    </lineage>
</organism>
<feature type="transmembrane region" description="Helical" evidence="1">
    <location>
        <begin position="9"/>
        <end position="28"/>
    </location>
</feature>
<reference evidence="2 3" key="1">
    <citation type="journal article" date="2011" name="Environ. Microbiol.">
        <title>Genome of alkaliphilic Bacillus pseudofirmus OF4 reveals adaptations that support the ability to grow in an external pH range from 7.5 to 11.4.</title>
        <authorList>
            <person name="Janto B."/>
            <person name="Ahmed A."/>
            <person name="Ito M."/>
            <person name="Liu J."/>
            <person name="Hicks D.B."/>
            <person name="Pagni S."/>
            <person name="Fackelmayer O.J."/>
            <person name="Smith T.A."/>
            <person name="Earl J."/>
            <person name="Elbourne L.D."/>
            <person name="Hassan K."/>
            <person name="Paulsen I.T."/>
            <person name="Kolsto A.B."/>
            <person name="Tourasse N.J."/>
            <person name="Ehrlich G.D."/>
            <person name="Boissy R."/>
            <person name="Ivey D.M."/>
            <person name="Li G."/>
            <person name="Xue Y."/>
            <person name="Ma Y."/>
            <person name="Hu F.Z."/>
            <person name="Krulwich T.A."/>
        </authorList>
    </citation>
    <scope>NUCLEOTIDE SEQUENCE [LARGE SCALE GENOMIC DNA]</scope>
    <source>
        <strain evidence="3">ATCC BAA-2126 / JCM 17055 / OF4</strain>
    </source>
</reference>
<dbReference type="AlphaFoldDB" id="D3FUB9"/>
<name>D3FUB9_ALKPO</name>
<keyword evidence="1" id="KW-1133">Transmembrane helix</keyword>